<dbReference type="CDD" id="cd00082">
    <property type="entry name" value="HisKA"/>
    <property type="match status" value="1"/>
</dbReference>
<evidence type="ECO:0000313" key="9">
    <source>
        <dbReference type="EMBL" id="ADR33087.1"/>
    </source>
</evidence>
<dbReference type="GO" id="GO:0004721">
    <property type="term" value="F:phosphoprotein phosphatase activity"/>
    <property type="evidence" value="ECO:0007669"/>
    <property type="project" value="TreeGrafter"/>
</dbReference>
<dbReference type="Proteomes" id="UP000008721">
    <property type="component" value="Chromosome"/>
</dbReference>
<dbReference type="GO" id="GO:0016036">
    <property type="term" value="P:cellular response to phosphate starvation"/>
    <property type="evidence" value="ECO:0007669"/>
    <property type="project" value="TreeGrafter"/>
</dbReference>
<keyword evidence="6" id="KW-0902">Two-component regulatory system</keyword>
<dbReference type="HOGENOM" id="CLU_000445_89_10_7"/>
<feature type="transmembrane region" description="Helical" evidence="7">
    <location>
        <begin position="117"/>
        <end position="140"/>
    </location>
</feature>
<dbReference type="PROSITE" id="PS50109">
    <property type="entry name" value="HIS_KIN"/>
    <property type="match status" value="1"/>
</dbReference>
<dbReference type="SUPFAM" id="SSF47384">
    <property type="entry name" value="Homodimeric domain of signal transducing histidine kinase"/>
    <property type="match status" value="1"/>
</dbReference>
<organism evidence="9 10">
    <name type="scientific">Sulfuricurvum kujiense (strain ATCC BAA-921 / DSM 16994 / JCM 11577 / YK-1)</name>
    <dbReference type="NCBI Taxonomy" id="709032"/>
    <lineage>
        <taxon>Bacteria</taxon>
        <taxon>Pseudomonadati</taxon>
        <taxon>Campylobacterota</taxon>
        <taxon>Epsilonproteobacteria</taxon>
        <taxon>Campylobacterales</taxon>
        <taxon>Sulfurimonadaceae</taxon>
        <taxon>Sulfuricurvum</taxon>
    </lineage>
</organism>
<dbReference type="SMART" id="SM00388">
    <property type="entry name" value="HisKA"/>
    <property type="match status" value="1"/>
</dbReference>
<dbReference type="InterPro" id="IPR050351">
    <property type="entry name" value="BphY/WalK/GraS-like"/>
</dbReference>
<name>E4TZJ9_SULKY</name>
<keyword evidence="10" id="KW-1185">Reference proteome</keyword>
<feature type="transmembrane region" description="Helical" evidence="7">
    <location>
        <begin position="12"/>
        <end position="31"/>
    </location>
</feature>
<reference evidence="9 10" key="1">
    <citation type="journal article" date="2012" name="Stand. Genomic Sci.">
        <title>Complete genome sequence of the sulfur compounds oxidizing chemolithoautotroph Sulfuricurvum kujiense type strain (YK-1(T)).</title>
        <authorList>
            <person name="Han C."/>
            <person name="Kotsyurbenko O."/>
            <person name="Chertkov O."/>
            <person name="Held B."/>
            <person name="Lapidus A."/>
            <person name="Nolan M."/>
            <person name="Lucas S."/>
            <person name="Hammon N."/>
            <person name="Deshpande S."/>
            <person name="Cheng J.F."/>
            <person name="Tapia R."/>
            <person name="Goodwin L.A."/>
            <person name="Pitluck S."/>
            <person name="Liolios K."/>
            <person name="Pagani I."/>
            <person name="Ivanova N."/>
            <person name="Mavromatis K."/>
            <person name="Mikhailova N."/>
            <person name="Pati A."/>
            <person name="Chen A."/>
            <person name="Palaniappan K."/>
            <person name="Land M."/>
            <person name="Hauser L."/>
            <person name="Chang Y.J."/>
            <person name="Jeffries C.D."/>
            <person name="Brambilla E.M."/>
            <person name="Rohde M."/>
            <person name="Spring S."/>
            <person name="Sikorski J."/>
            <person name="Goker M."/>
            <person name="Woyke T."/>
            <person name="Bristow J."/>
            <person name="Eisen J.A."/>
            <person name="Markowitz V."/>
            <person name="Hugenholtz P."/>
            <person name="Kyrpides N.C."/>
            <person name="Klenk H.P."/>
            <person name="Detter J.C."/>
        </authorList>
    </citation>
    <scope>NUCLEOTIDE SEQUENCE [LARGE SCALE GENOMIC DNA]</scope>
    <source>
        <strain evidence="10">ATCC BAA-921 / DSM 16994 / JCM 11577 / YK-1</strain>
    </source>
</reference>
<dbReference type="PANTHER" id="PTHR45453">
    <property type="entry name" value="PHOSPHATE REGULON SENSOR PROTEIN PHOR"/>
    <property type="match status" value="1"/>
</dbReference>
<gene>
    <name evidence="9" type="ordered locus">Sulku_0420</name>
</gene>
<sequence>MNYREKESFIKSFSLFFVALFSMGAIALWLYHEEQQRFYQLQLLTEMDAFSYVLQGEEFAYAIMNLDKDQPIHELIVKDTEVYALFPWVRNPDNEMVKVTYPHQEYLKYMDAESRKIWMLFLSLGFITVLLSAFFARYTLTPMRRSLLLMENFLKDIIHDLNTPVSSILLNSQLLKRKYTDEEIDRIYISGQTITGLYKNLEVLYRQLPIEQDEVRLDTFLHERIRYFQTLYPSLSLTLEGEREMSISINRDILMRIVDNLLSNACKYNRSNGQVTVRYDQTSIEIIDTGIGIKHLDKVFHRFYKETERGLGMGLHIVKTLADRVGIAIEIESQKGIGTHVTIHFLR</sequence>
<keyword evidence="5 9" id="KW-0418">Kinase</keyword>
<comment type="catalytic activity">
    <reaction evidence="1">
        <text>ATP + protein L-histidine = ADP + protein N-phospho-L-histidine.</text>
        <dbReference type="EC" id="2.7.13.3"/>
    </reaction>
</comment>
<dbReference type="STRING" id="709032.Sulku_0420"/>
<dbReference type="AlphaFoldDB" id="E4TZJ9"/>
<protein>
    <recommendedName>
        <fullName evidence="2">histidine kinase</fullName>
        <ecNumber evidence="2">2.7.13.3</ecNumber>
    </recommendedName>
</protein>
<dbReference type="SMART" id="SM00387">
    <property type="entry name" value="HATPase_c"/>
    <property type="match status" value="1"/>
</dbReference>
<dbReference type="InterPro" id="IPR003594">
    <property type="entry name" value="HATPase_dom"/>
</dbReference>
<dbReference type="PANTHER" id="PTHR45453:SF1">
    <property type="entry name" value="PHOSPHATE REGULON SENSOR PROTEIN PHOR"/>
    <property type="match status" value="1"/>
</dbReference>
<keyword evidence="4" id="KW-0808">Transferase</keyword>
<dbReference type="SUPFAM" id="SSF55874">
    <property type="entry name" value="ATPase domain of HSP90 chaperone/DNA topoisomerase II/histidine kinase"/>
    <property type="match status" value="1"/>
</dbReference>
<dbReference type="OrthoDB" id="5342753at2"/>
<dbReference type="InterPro" id="IPR036890">
    <property type="entry name" value="HATPase_C_sf"/>
</dbReference>
<dbReference type="PRINTS" id="PR00344">
    <property type="entry name" value="BCTRLSENSOR"/>
</dbReference>
<dbReference type="InterPro" id="IPR036097">
    <property type="entry name" value="HisK_dim/P_sf"/>
</dbReference>
<keyword evidence="3" id="KW-0597">Phosphoprotein</keyword>
<dbReference type="EC" id="2.7.13.3" evidence="2"/>
<keyword evidence="7" id="KW-0812">Transmembrane</keyword>
<dbReference type="KEGG" id="sku:Sulku_0420"/>
<dbReference type="Pfam" id="PF02518">
    <property type="entry name" value="HATPase_c"/>
    <property type="match status" value="1"/>
</dbReference>
<dbReference type="Pfam" id="PF00512">
    <property type="entry name" value="HisKA"/>
    <property type="match status" value="1"/>
</dbReference>
<evidence type="ECO:0000256" key="1">
    <source>
        <dbReference type="ARBA" id="ARBA00000085"/>
    </source>
</evidence>
<evidence type="ECO:0000256" key="4">
    <source>
        <dbReference type="ARBA" id="ARBA00022679"/>
    </source>
</evidence>
<dbReference type="InterPro" id="IPR004358">
    <property type="entry name" value="Sig_transdc_His_kin-like_C"/>
</dbReference>
<evidence type="ECO:0000256" key="6">
    <source>
        <dbReference type="ARBA" id="ARBA00023012"/>
    </source>
</evidence>
<evidence type="ECO:0000256" key="3">
    <source>
        <dbReference type="ARBA" id="ARBA00022553"/>
    </source>
</evidence>
<dbReference type="Gene3D" id="3.30.565.10">
    <property type="entry name" value="Histidine kinase-like ATPase, C-terminal domain"/>
    <property type="match status" value="1"/>
</dbReference>
<dbReference type="RefSeq" id="WP_013459284.1">
    <property type="nucleotide sequence ID" value="NC_014762.1"/>
</dbReference>
<dbReference type="GO" id="GO:0005886">
    <property type="term" value="C:plasma membrane"/>
    <property type="evidence" value="ECO:0007669"/>
    <property type="project" value="TreeGrafter"/>
</dbReference>
<dbReference type="eggNOG" id="COG2205">
    <property type="taxonomic scope" value="Bacteria"/>
</dbReference>
<feature type="domain" description="Histidine kinase" evidence="8">
    <location>
        <begin position="156"/>
        <end position="347"/>
    </location>
</feature>
<keyword evidence="7" id="KW-1133">Transmembrane helix</keyword>
<dbReference type="GO" id="GO:0000155">
    <property type="term" value="F:phosphorelay sensor kinase activity"/>
    <property type="evidence" value="ECO:0007669"/>
    <property type="project" value="InterPro"/>
</dbReference>
<dbReference type="EMBL" id="CP002355">
    <property type="protein sequence ID" value="ADR33087.1"/>
    <property type="molecule type" value="Genomic_DNA"/>
</dbReference>
<dbReference type="Gene3D" id="1.10.287.130">
    <property type="match status" value="1"/>
</dbReference>
<evidence type="ECO:0000259" key="8">
    <source>
        <dbReference type="PROSITE" id="PS50109"/>
    </source>
</evidence>
<dbReference type="InterPro" id="IPR003661">
    <property type="entry name" value="HisK_dim/P_dom"/>
</dbReference>
<dbReference type="InterPro" id="IPR005467">
    <property type="entry name" value="His_kinase_dom"/>
</dbReference>
<evidence type="ECO:0000256" key="5">
    <source>
        <dbReference type="ARBA" id="ARBA00022777"/>
    </source>
</evidence>
<accession>E4TZJ9</accession>
<keyword evidence="7" id="KW-0472">Membrane</keyword>
<evidence type="ECO:0000256" key="7">
    <source>
        <dbReference type="SAM" id="Phobius"/>
    </source>
</evidence>
<evidence type="ECO:0000256" key="2">
    <source>
        <dbReference type="ARBA" id="ARBA00012438"/>
    </source>
</evidence>
<evidence type="ECO:0000313" key="10">
    <source>
        <dbReference type="Proteomes" id="UP000008721"/>
    </source>
</evidence>
<proteinExistence type="predicted"/>